<name>A0ABV0JF13_9CYAN</name>
<evidence type="ECO:0000256" key="1">
    <source>
        <dbReference type="ARBA" id="ARBA00022737"/>
    </source>
</evidence>
<keyword evidence="4" id="KW-1133">Transmembrane helix</keyword>
<reference evidence="5 6" key="1">
    <citation type="submission" date="2022-04" db="EMBL/GenBank/DDBJ databases">
        <title>Positive selection, recombination, and allopatry shape intraspecific diversity of widespread and dominant cyanobacteria.</title>
        <authorList>
            <person name="Wei J."/>
            <person name="Shu W."/>
            <person name="Hu C."/>
        </authorList>
    </citation>
    <scope>NUCLEOTIDE SEQUENCE [LARGE SCALE GENOMIC DNA]</scope>
    <source>
        <strain evidence="5 6">GB2-A4</strain>
    </source>
</reference>
<dbReference type="PRINTS" id="PR01415">
    <property type="entry name" value="ANKYRIN"/>
</dbReference>
<dbReference type="Pfam" id="PF12796">
    <property type="entry name" value="Ank_2"/>
    <property type="match status" value="1"/>
</dbReference>
<keyword evidence="2 3" id="KW-0040">ANK repeat</keyword>
<organism evidence="5 6">
    <name type="scientific">Trichocoleus desertorum GB2-A4</name>
    <dbReference type="NCBI Taxonomy" id="2933944"/>
    <lineage>
        <taxon>Bacteria</taxon>
        <taxon>Bacillati</taxon>
        <taxon>Cyanobacteriota</taxon>
        <taxon>Cyanophyceae</taxon>
        <taxon>Leptolyngbyales</taxon>
        <taxon>Trichocoleusaceae</taxon>
        <taxon>Trichocoleus</taxon>
    </lineage>
</organism>
<evidence type="ECO:0000256" key="3">
    <source>
        <dbReference type="PROSITE-ProRule" id="PRU00023"/>
    </source>
</evidence>
<dbReference type="SMART" id="SM00248">
    <property type="entry name" value="ANK"/>
    <property type="match status" value="5"/>
</dbReference>
<dbReference type="PROSITE" id="PS50297">
    <property type="entry name" value="ANK_REP_REGION"/>
    <property type="match status" value="2"/>
</dbReference>
<evidence type="ECO:0000313" key="5">
    <source>
        <dbReference type="EMBL" id="MEP0820383.1"/>
    </source>
</evidence>
<evidence type="ECO:0000256" key="2">
    <source>
        <dbReference type="ARBA" id="ARBA00023043"/>
    </source>
</evidence>
<dbReference type="InterPro" id="IPR002110">
    <property type="entry name" value="Ankyrin_rpt"/>
</dbReference>
<feature type="repeat" description="ANK" evidence="3">
    <location>
        <begin position="169"/>
        <end position="208"/>
    </location>
</feature>
<dbReference type="InterPro" id="IPR050745">
    <property type="entry name" value="Multifunctional_regulatory"/>
</dbReference>
<protein>
    <submittedName>
        <fullName evidence="5">Ankyrin repeat domain-containing protein</fullName>
    </submittedName>
</protein>
<dbReference type="EMBL" id="JAMPKM010000027">
    <property type="protein sequence ID" value="MEP0820383.1"/>
    <property type="molecule type" value="Genomic_DNA"/>
</dbReference>
<evidence type="ECO:0000256" key="4">
    <source>
        <dbReference type="SAM" id="Phobius"/>
    </source>
</evidence>
<keyword evidence="4" id="KW-0812">Transmembrane</keyword>
<dbReference type="Gene3D" id="1.25.40.20">
    <property type="entry name" value="Ankyrin repeat-containing domain"/>
    <property type="match status" value="2"/>
</dbReference>
<proteinExistence type="predicted"/>
<dbReference type="InterPro" id="IPR036770">
    <property type="entry name" value="Ankyrin_rpt-contain_sf"/>
</dbReference>
<accession>A0ABV0JF13</accession>
<keyword evidence="4" id="KW-0472">Membrane</keyword>
<sequence>MRKTLPLIWRVVNIVGLTAFSVWLVRFVILFAMLEASIPAPARTLLGIAPPGLCEAIKARNADPVKNYLNQGGNPNAIHASRPDSDGPSSLSLLSCAAWHGNRGVAEMLLDRGAKINGTHWDRGQKSPPLTLALLAIDRDETIVSSRQNREVAELLVARGADVNVKNRIGVTPLHAIATSRYRENAADRRAIAELLIAEGAGVNSKRSSNLINRFICDRYVVDVSGTSPLHLAAYYGQTSVAEVLIAKGADIAAKNDCGRTPLHIAAREGDSPALVETLLAQGSDSNAKDVLGRTPLADATRSLEFLQRPDYNVVNKKELSANLSIIIELLKRHGGQQK</sequence>
<evidence type="ECO:0000313" key="6">
    <source>
        <dbReference type="Proteomes" id="UP001464891"/>
    </source>
</evidence>
<keyword evidence="1" id="KW-0677">Repeat</keyword>
<feature type="repeat" description="ANK" evidence="3">
    <location>
        <begin position="258"/>
        <end position="291"/>
    </location>
</feature>
<feature type="transmembrane region" description="Helical" evidence="4">
    <location>
        <begin position="7"/>
        <end position="34"/>
    </location>
</feature>
<dbReference type="PANTHER" id="PTHR24189:SF50">
    <property type="entry name" value="ANKYRIN REPEAT AND SOCS BOX PROTEIN 2"/>
    <property type="match status" value="1"/>
</dbReference>
<dbReference type="PROSITE" id="PS50088">
    <property type="entry name" value="ANK_REPEAT"/>
    <property type="match status" value="3"/>
</dbReference>
<feature type="repeat" description="ANK" evidence="3">
    <location>
        <begin position="225"/>
        <end position="257"/>
    </location>
</feature>
<keyword evidence="6" id="KW-1185">Reference proteome</keyword>
<comment type="caution">
    <text evidence="5">The sequence shown here is derived from an EMBL/GenBank/DDBJ whole genome shotgun (WGS) entry which is preliminary data.</text>
</comment>
<dbReference type="Proteomes" id="UP001464891">
    <property type="component" value="Unassembled WGS sequence"/>
</dbReference>
<gene>
    <name evidence="5" type="ORF">NC998_25110</name>
</gene>
<dbReference type="PANTHER" id="PTHR24189">
    <property type="entry name" value="MYOTROPHIN"/>
    <property type="match status" value="1"/>
</dbReference>
<dbReference type="SUPFAM" id="SSF48403">
    <property type="entry name" value="Ankyrin repeat"/>
    <property type="match status" value="1"/>
</dbReference>